<feature type="region of interest" description="Disordered" evidence="5">
    <location>
        <begin position="1"/>
        <end position="27"/>
    </location>
</feature>
<evidence type="ECO:0000256" key="3">
    <source>
        <dbReference type="ARBA" id="ARBA00023163"/>
    </source>
</evidence>
<protein>
    <recommendedName>
        <fullName evidence="6">HTH tetR-type domain-containing protein</fullName>
    </recommendedName>
</protein>
<dbReference type="PRINTS" id="PR00455">
    <property type="entry name" value="HTHTETR"/>
</dbReference>
<keyword evidence="1" id="KW-0805">Transcription regulation</keyword>
<evidence type="ECO:0000256" key="5">
    <source>
        <dbReference type="SAM" id="MobiDB-lite"/>
    </source>
</evidence>
<dbReference type="InterPro" id="IPR001647">
    <property type="entry name" value="HTH_TetR"/>
</dbReference>
<dbReference type="AlphaFoldDB" id="A0A918RWI9"/>
<keyword evidence="2 4" id="KW-0238">DNA-binding</keyword>
<evidence type="ECO:0000256" key="2">
    <source>
        <dbReference type="ARBA" id="ARBA00023125"/>
    </source>
</evidence>
<dbReference type="Gene3D" id="1.10.357.10">
    <property type="entry name" value="Tetracycline Repressor, domain 2"/>
    <property type="match status" value="1"/>
</dbReference>
<reference evidence="7" key="1">
    <citation type="journal article" date="2014" name="Int. J. Syst. Evol. Microbiol.">
        <title>Complete genome sequence of Corynebacterium casei LMG S-19264T (=DSM 44701T), isolated from a smear-ripened cheese.</title>
        <authorList>
            <consortium name="US DOE Joint Genome Institute (JGI-PGF)"/>
            <person name="Walter F."/>
            <person name="Albersmeier A."/>
            <person name="Kalinowski J."/>
            <person name="Ruckert C."/>
        </authorList>
    </citation>
    <scope>NUCLEOTIDE SEQUENCE</scope>
    <source>
        <strain evidence="7">KCTC 12711</strain>
    </source>
</reference>
<dbReference type="Pfam" id="PF00440">
    <property type="entry name" value="TetR_N"/>
    <property type="match status" value="1"/>
</dbReference>
<keyword evidence="8" id="KW-1185">Reference proteome</keyword>
<evidence type="ECO:0000256" key="1">
    <source>
        <dbReference type="ARBA" id="ARBA00023015"/>
    </source>
</evidence>
<dbReference type="PANTHER" id="PTHR30055">
    <property type="entry name" value="HTH-TYPE TRANSCRIPTIONAL REGULATOR RUTR"/>
    <property type="match status" value="1"/>
</dbReference>
<dbReference type="InterPro" id="IPR050109">
    <property type="entry name" value="HTH-type_TetR-like_transc_reg"/>
</dbReference>
<name>A0A918RWI9_9GAMM</name>
<gene>
    <name evidence="7" type="ORF">GCM10008090_24410</name>
</gene>
<evidence type="ECO:0000313" key="8">
    <source>
        <dbReference type="Proteomes" id="UP000614811"/>
    </source>
</evidence>
<comment type="caution">
    <text evidence="7">The sequence shown here is derived from an EMBL/GenBank/DDBJ whole genome shotgun (WGS) entry which is preliminary data.</text>
</comment>
<dbReference type="PANTHER" id="PTHR30055:SF234">
    <property type="entry name" value="HTH-TYPE TRANSCRIPTIONAL REGULATOR BETI"/>
    <property type="match status" value="1"/>
</dbReference>
<keyword evidence="3" id="KW-0804">Transcription</keyword>
<dbReference type="PROSITE" id="PS50977">
    <property type="entry name" value="HTH_TETR_2"/>
    <property type="match status" value="1"/>
</dbReference>
<evidence type="ECO:0000259" key="6">
    <source>
        <dbReference type="PROSITE" id="PS50977"/>
    </source>
</evidence>
<dbReference type="SUPFAM" id="SSF46689">
    <property type="entry name" value="Homeodomain-like"/>
    <property type="match status" value="1"/>
</dbReference>
<dbReference type="GO" id="GO:0003700">
    <property type="term" value="F:DNA-binding transcription factor activity"/>
    <property type="evidence" value="ECO:0007669"/>
    <property type="project" value="TreeGrafter"/>
</dbReference>
<feature type="compositionally biased region" description="Polar residues" evidence="5">
    <location>
        <begin position="1"/>
        <end position="14"/>
    </location>
</feature>
<dbReference type="SUPFAM" id="SSF48498">
    <property type="entry name" value="Tetracyclin repressor-like, C-terminal domain"/>
    <property type="match status" value="1"/>
</dbReference>
<feature type="DNA-binding region" description="H-T-H motif" evidence="4">
    <location>
        <begin position="51"/>
        <end position="70"/>
    </location>
</feature>
<dbReference type="InterPro" id="IPR009057">
    <property type="entry name" value="Homeodomain-like_sf"/>
</dbReference>
<dbReference type="Proteomes" id="UP000614811">
    <property type="component" value="Unassembled WGS sequence"/>
</dbReference>
<organism evidence="7 8">
    <name type="scientific">Arenicella chitinivorans</name>
    <dbReference type="NCBI Taxonomy" id="1329800"/>
    <lineage>
        <taxon>Bacteria</taxon>
        <taxon>Pseudomonadati</taxon>
        <taxon>Pseudomonadota</taxon>
        <taxon>Gammaproteobacteria</taxon>
        <taxon>Arenicellales</taxon>
        <taxon>Arenicellaceae</taxon>
        <taxon>Arenicella</taxon>
    </lineage>
</organism>
<sequence length="214" mass="24231">MKRNTNTQQVNLTTGKRGRPALSDAQRQRMRNDIAQATLRLFQDEGYRTISMRRIAREVGCSPMTLYQYYGSKLDILHTLWNAVFEELFSGLAGLDIQAQPPRKQLEMLATAYASYWVDNPEHYRLVYMTEGVSQSDVSVFIDDPDLMTRYQVFADVFGIVCADAFPPAVVAQKLDTLLCFLQGIIHNRVTISGYSWPDLNEMVGLALHGVLDA</sequence>
<feature type="domain" description="HTH tetR-type" evidence="6">
    <location>
        <begin position="28"/>
        <end position="88"/>
    </location>
</feature>
<dbReference type="EMBL" id="BMXA01000004">
    <property type="protein sequence ID" value="GHA13778.1"/>
    <property type="molecule type" value="Genomic_DNA"/>
</dbReference>
<evidence type="ECO:0000256" key="4">
    <source>
        <dbReference type="PROSITE-ProRule" id="PRU00335"/>
    </source>
</evidence>
<dbReference type="GO" id="GO:0000976">
    <property type="term" value="F:transcription cis-regulatory region binding"/>
    <property type="evidence" value="ECO:0007669"/>
    <property type="project" value="TreeGrafter"/>
</dbReference>
<evidence type="ECO:0000313" key="7">
    <source>
        <dbReference type="EMBL" id="GHA13778.1"/>
    </source>
</evidence>
<reference evidence="7" key="2">
    <citation type="submission" date="2020-09" db="EMBL/GenBank/DDBJ databases">
        <authorList>
            <person name="Sun Q."/>
            <person name="Kim S."/>
        </authorList>
    </citation>
    <scope>NUCLEOTIDE SEQUENCE</scope>
    <source>
        <strain evidence="7">KCTC 12711</strain>
    </source>
</reference>
<dbReference type="InterPro" id="IPR036271">
    <property type="entry name" value="Tet_transcr_reg_TetR-rel_C_sf"/>
</dbReference>
<proteinExistence type="predicted"/>
<accession>A0A918RWI9</accession>
<dbReference type="RefSeq" id="WP_189401587.1">
    <property type="nucleotide sequence ID" value="NZ_BMXA01000004.1"/>
</dbReference>